<sequence length="669" mass="74821">MPRARAPTKISKDGERSANQPKSCWKDKLTDQQLDRKRAADRALVRENRNRARRTIAVLQERIELLSSQQPDRVIADLMQENAALERAKTALRDRLQSVCVATGISREETHELIARLDPGDSASASITGRRDSTGTGYAQEPLSSMDVAVTVAGPSSPAEQGESTHSNSNSHGREARSLGQEIKTKTDLTVELNFRMRVPNSPSPFPGICVNMDQTSCHVDFSDDELLESIMLWRRKSPNTETVFGLASQIFHVDRTPGYLTQDKLSAMACIPSLVQLVVQDLESSQSGLDLTALMPPSHVPPETTVSNVKKELLLCAFEAIKHWKYCSQVARITMFWALYRMLMLLVFPTPKNLSKCPVWYRPLLVQMWNPHPSFIDFIPWPRIRAHLVHDWQSYQAQNLYSSFVENFDIHTPLGSQPRGLFRITPNGSELEIDPRAEKWFQDLSSLRMHRGFVDSFPEFARFVHISDSDLEFRTDFNISKNDLSFMRIPRIVTESPPETSAVHEQWSTPSQPVPSGLELPLASTERSDTMAKDGSNPNMVSNSGPVVFNAHVQGCLPPGHNASSVARDDGQSANGSVETKLSPSTTAEVRVSGTSVPMEFTKSLHRPVEASPAYPHKDARFGDFNPMPPSCETPGYQIDPSLMEWQVPVPWSMQLDDSRLGEFLFSV</sequence>
<feature type="region of interest" description="Disordered" evidence="2">
    <location>
        <begin position="561"/>
        <end position="586"/>
    </location>
</feature>
<feature type="region of interest" description="Disordered" evidence="2">
    <location>
        <begin position="121"/>
        <end position="140"/>
    </location>
</feature>
<keyword evidence="1" id="KW-0175">Coiled coil</keyword>
<evidence type="ECO:0000313" key="4">
    <source>
        <dbReference type="Proteomes" id="UP000053617"/>
    </source>
</evidence>
<feature type="compositionally biased region" description="Basic and acidic residues" evidence="2">
    <location>
        <begin position="172"/>
        <end position="183"/>
    </location>
</feature>
<dbReference type="HOGENOM" id="CLU_451995_0_0_1"/>
<dbReference type="GeneID" id="25292765"/>
<evidence type="ECO:0000313" key="3">
    <source>
        <dbReference type="EMBL" id="KIX06718.1"/>
    </source>
</evidence>
<proteinExistence type="predicted"/>
<dbReference type="VEuPathDB" id="FungiDB:Z518_04694"/>
<dbReference type="PANTHER" id="PTHR37012">
    <property type="entry name" value="B-ZIP TRANSCRIPTION FACTOR (EUROFUNG)-RELATED"/>
    <property type="match status" value="1"/>
</dbReference>
<name>A0A0D2H8E0_9EURO</name>
<organism evidence="3 4">
    <name type="scientific">Rhinocladiella mackenziei CBS 650.93</name>
    <dbReference type="NCBI Taxonomy" id="1442369"/>
    <lineage>
        <taxon>Eukaryota</taxon>
        <taxon>Fungi</taxon>
        <taxon>Dikarya</taxon>
        <taxon>Ascomycota</taxon>
        <taxon>Pezizomycotina</taxon>
        <taxon>Eurotiomycetes</taxon>
        <taxon>Chaetothyriomycetidae</taxon>
        <taxon>Chaetothyriales</taxon>
        <taxon>Herpotrichiellaceae</taxon>
        <taxon>Rhinocladiella</taxon>
    </lineage>
</organism>
<dbReference type="AlphaFoldDB" id="A0A0D2H8E0"/>
<gene>
    <name evidence="3" type="ORF">Z518_04694</name>
</gene>
<accession>A0A0D2H8E0</accession>
<dbReference type="EMBL" id="KN847477">
    <property type="protein sequence ID" value="KIX06718.1"/>
    <property type="molecule type" value="Genomic_DNA"/>
</dbReference>
<dbReference type="PANTHER" id="PTHR37012:SF2">
    <property type="entry name" value="BZIP DOMAIN-CONTAINING PROTEIN-RELATED"/>
    <property type="match status" value="1"/>
</dbReference>
<evidence type="ECO:0008006" key="5">
    <source>
        <dbReference type="Google" id="ProtNLM"/>
    </source>
</evidence>
<feature type="region of interest" description="Disordered" evidence="2">
    <location>
        <begin position="153"/>
        <end position="183"/>
    </location>
</feature>
<feature type="region of interest" description="Disordered" evidence="2">
    <location>
        <begin position="1"/>
        <end position="32"/>
    </location>
</feature>
<feature type="compositionally biased region" description="Polar residues" evidence="2">
    <location>
        <begin position="158"/>
        <end position="171"/>
    </location>
</feature>
<protein>
    <recommendedName>
        <fullName evidence="5">BZIP domain-containing protein</fullName>
    </recommendedName>
</protein>
<dbReference type="OrthoDB" id="4511102at2759"/>
<feature type="compositionally biased region" description="Polar residues" evidence="2">
    <location>
        <begin position="573"/>
        <end position="586"/>
    </location>
</feature>
<dbReference type="InterPro" id="IPR021833">
    <property type="entry name" value="DUF3425"/>
</dbReference>
<feature type="coiled-coil region" evidence="1">
    <location>
        <begin position="42"/>
        <end position="95"/>
    </location>
</feature>
<keyword evidence="4" id="KW-1185">Reference proteome</keyword>
<evidence type="ECO:0000256" key="1">
    <source>
        <dbReference type="SAM" id="Coils"/>
    </source>
</evidence>
<reference evidence="3 4" key="1">
    <citation type="submission" date="2015-01" db="EMBL/GenBank/DDBJ databases">
        <title>The Genome Sequence of Rhinocladiella mackenzie CBS 650.93.</title>
        <authorList>
            <consortium name="The Broad Institute Genomics Platform"/>
            <person name="Cuomo C."/>
            <person name="de Hoog S."/>
            <person name="Gorbushina A."/>
            <person name="Stielow B."/>
            <person name="Teixiera M."/>
            <person name="Abouelleil A."/>
            <person name="Chapman S.B."/>
            <person name="Priest M."/>
            <person name="Young S.K."/>
            <person name="Wortman J."/>
            <person name="Nusbaum C."/>
            <person name="Birren B."/>
        </authorList>
    </citation>
    <scope>NUCLEOTIDE SEQUENCE [LARGE SCALE GENOMIC DNA]</scope>
    <source>
        <strain evidence="3 4">CBS 650.93</strain>
    </source>
</reference>
<dbReference type="RefSeq" id="XP_013273854.1">
    <property type="nucleotide sequence ID" value="XM_013418400.1"/>
</dbReference>
<feature type="region of interest" description="Disordered" evidence="2">
    <location>
        <begin position="498"/>
        <end position="521"/>
    </location>
</feature>
<dbReference type="Proteomes" id="UP000053617">
    <property type="component" value="Unassembled WGS sequence"/>
</dbReference>
<dbReference type="Pfam" id="PF11905">
    <property type="entry name" value="DUF3425"/>
    <property type="match status" value="1"/>
</dbReference>
<evidence type="ECO:0000256" key="2">
    <source>
        <dbReference type="SAM" id="MobiDB-lite"/>
    </source>
</evidence>